<reference evidence="1" key="1">
    <citation type="journal article" date="2020" name="Stud. Mycol.">
        <title>101 Dothideomycetes genomes: a test case for predicting lifestyles and emergence of pathogens.</title>
        <authorList>
            <person name="Haridas S."/>
            <person name="Albert R."/>
            <person name="Binder M."/>
            <person name="Bloem J."/>
            <person name="Labutti K."/>
            <person name="Salamov A."/>
            <person name="Andreopoulos B."/>
            <person name="Baker S."/>
            <person name="Barry K."/>
            <person name="Bills G."/>
            <person name="Bluhm B."/>
            <person name="Cannon C."/>
            <person name="Castanera R."/>
            <person name="Culley D."/>
            <person name="Daum C."/>
            <person name="Ezra D."/>
            <person name="Gonzalez J."/>
            <person name="Henrissat B."/>
            <person name="Kuo A."/>
            <person name="Liang C."/>
            <person name="Lipzen A."/>
            <person name="Lutzoni F."/>
            <person name="Magnuson J."/>
            <person name="Mondo S."/>
            <person name="Nolan M."/>
            <person name="Ohm R."/>
            <person name="Pangilinan J."/>
            <person name="Park H.-J."/>
            <person name="Ramirez L."/>
            <person name="Alfaro M."/>
            <person name="Sun H."/>
            <person name="Tritt A."/>
            <person name="Yoshinaga Y."/>
            <person name="Zwiers L.-H."/>
            <person name="Turgeon B."/>
            <person name="Goodwin S."/>
            <person name="Spatafora J."/>
            <person name="Crous P."/>
            <person name="Grigoriev I."/>
        </authorList>
    </citation>
    <scope>NUCLEOTIDE SEQUENCE</scope>
    <source>
        <strain evidence="1">CBS 627.86</strain>
    </source>
</reference>
<keyword evidence="2" id="KW-1185">Reference proteome</keyword>
<sequence>MSQLQQERELEYKHRHTFIGTTSLDDFLELLDVSSAFNTNRFKVTKAFVTLAAKEQAMAREQSTNSEGWELIPRVTSIVADILDDYLAQSRIKLGSISLNQFLGLLRFERDGGVDAIAAVEAFCAAAHIDTRAADGAMSKAKVFRSWVVRQAQVHRT</sequence>
<gene>
    <name evidence="1" type="ORF">BDV96DRAFT_486277</name>
</gene>
<evidence type="ECO:0000313" key="1">
    <source>
        <dbReference type="EMBL" id="KAF2119955.1"/>
    </source>
</evidence>
<proteinExistence type="predicted"/>
<dbReference type="AlphaFoldDB" id="A0A6A5ZKZ9"/>
<organism evidence="1 2">
    <name type="scientific">Lophiotrema nucula</name>
    <dbReference type="NCBI Taxonomy" id="690887"/>
    <lineage>
        <taxon>Eukaryota</taxon>
        <taxon>Fungi</taxon>
        <taxon>Dikarya</taxon>
        <taxon>Ascomycota</taxon>
        <taxon>Pezizomycotina</taxon>
        <taxon>Dothideomycetes</taxon>
        <taxon>Pleosporomycetidae</taxon>
        <taxon>Pleosporales</taxon>
        <taxon>Lophiotremataceae</taxon>
        <taxon>Lophiotrema</taxon>
    </lineage>
</organism>
<accession>A0A6A5ZKZ9</accession>
<evidence type="ECO:0000313" key="2">
    <source>
        <dbReference type="Proteomes" id="UP000799770"/>
    </source>
</evidence>
<name>A0A6A5ZKZ9_9PLEO</name>
<dbReference type="EMBL" id="ML977314">
    <property type="protein sequence ID" value="KAF2119955.1"/>
    <property type="molecule type" value="Genomic_DNA"/>
</dbReference>
<dbReference type="OrthoDB" id="3786670at2759"/>
<protein>
    <submittedName>
        <fullName evidence="1">Uncharacterized protein</fullName>
    </submittedName>
</protein>
<dbReference type="Proteomes" id="UP000799770">
    <property type="component" value="Unassembled WGS sequence"/>
</dbReference>